<keyword evidence="3" id="KW-1185">Reference proteome</keyword>
<name>A0A9D4KKX0_DREPO</name>
<feature type="transmembrane region" description="Helical" evidence="1">
    <location>
        <begin position="87"/>
        <end position="107"/>
    </location>
</feature>
<dbReference type="Gene3D" id="1.20.1070.10">
    <property type="entry name" value="Rhodopsin 7-helix transmembrane proteins"/>
    <property type="match status" value="1"/>
</dbReference>
<keyword evidence="1" id="KW-0812">Transmembrane</keyword>
<reference evidence="2" key="1">
    <citation type="journal article" date="2019" name="bioRxiv">
        <title>The Genome of the Zebra Mussel, Dreissena polymorpha: A Resource for Invasive Species Research.</title>
        <authorList>
            <person name="McCartney M.A."/>
            <person name="Auch B."/>
            <person name="Kono T."/>
            <person name="Mallez S."/>
            <person name="Zhang Y."/>
            <person name="Obille A."/>
            <person name="Becker A."/>
            <person name="Abrahante J.E."/>
            <person name="Garbe J."/>
            <person name="Badalamenti J.P."/>
            <person name="Herman A."/>
            <person name="Mangelson H."/>
            <person name="Liachko I."/>
            <person name="Sullivan S."/>
            <person name="Sone E.D."/>
            <person name="Koren S."/>
            <person name="Silverstein K.A.T."/>
            <person name="Beckman K.B."/>
            <person name="Gohl D.M."/>
        </authorList>
    </citation>
    <scope>NUCLEOTIDE SEQUENCE</scope>
    <source>
        <strain evidence="2">Duluth1</strain>
        <tissue evidence="2">Whole animal</tissue>
    </source>
</reference>
<feature type="transmembrane region" description="Helical" evidence="1">
    <location>
        <begin position="59"/>
        <end position="81"/>
    </location>
</feature>
<proteinExistence type="predicted"/>
<comment type="caution">
    <text evidence="2">The sequence shown here is derived from an EMBL/GenBank/DDBJ whole genome shotgun (WGS) entry which is preliminary data.</text>
</comment>
<sequence>MIILSVVNVSCLIGSDIVSLLALVSLNKALRSVHPAIDPVQSATTSEAAQVHKAIFRTLLTVLIMYHLSEGPVTIFASITGKPLPNIVARILALATYMNSLTSPVIIMTRHVKLKRSLQKDVNDLKRALCCRPDSEI</sequence>
<evidence type="ECO:0000313" key="2">
    <source>
        <dbReference type="EMBL" id="KAH3841413.1"/>
    </source>
</evidence>
<gene>
    <name evidence="2" type="ORF">DPMN_114876</name>
</gene>
<keyword evidence="1" id="KW-0472">Membrane</keyword>
<dbReference type="SUPFAM" id="SSF81321">
    <property type="entry name" value="Family A G protein-coupled receptor-like"/>
    <property type="match status" value="1"/>
</dbReference>
<dbReference type="Proteomes" id="UP000828390">
    <property type="component" value="Unassembled WGS sequence"/>
</dbReference>
<evidence type="ECO:0000256" key="1">
    <source>
        <dbReference type="SAM" id="Phobius"/>
    </source>
</evidence>
<dbReference type="AlphaFoldDB" id="A0A9D4KKX0"/>
<feature type="transmembrane region" description="Helical" evidence="1">
    <location>
        <begin position="6"/>
        <end position="26"/>
    </location>
</feature>
<evidence type="ECO:0008006" key="4">
    <source>
        <dbReference type="Google" id="ProtNLM"/>
    </source>
</evidence>
<reference evidence="2" key="2">
    <citation type="submission" date="2020-11" db="EMBL/GenBank/DDBJ databases">
        <authorList>
            <person name="McCartney M.A."/>
            <person name="Auch B."/>
            <person name="Kono T."/>
            <person name="Mallez S."/>
            <person name="Becker A."/>
            <person name="Gohl D.M."/>
            <person name="Silverstein K.A.T."/>
            <person name="Koren S."/>
            <person name="Bechman K.B."/>
            <person name="Herman A."/>
            <person name="Abrahante J.E."/>
            <person name="Garbe J."/>
        </authorList>
    </citation>
    <scope>NUCLEOTIDE SEQUENCE</scope>
    <source>
        <strain evidence="2">Duluth1</strain>
        <tissue evidence="2">Whole animal</tissue>
    </source>
</reference>
<dbReference type="EMBL" id="JAIWYP010000004">
    <property type="protein sequence ID" value="KAH3841413.1"/>
    <property type="molecule type" value="Genomic_DNA"/>
</dbReference>
<keyword evidence="1" id="KW-1133">Transmembrane helix</keyword>
<evidence type="ECO:0000313" key="3">
    <source>
        <dbReference type="Proteomes" id="UP000828390"/>
    </source>
</evidence>
<protein>
    <recommendedName>
        <fullName evidence="4">G protein-coupled receptor</fullName>
    </recommendedName>
</protein>
<organism evidence="2 3">
    <name type="scientific">Dreissena polymorpha</name>
    <name type="common">Zebra mussel</name>
    <name type="synonym">Mytilus polymorpha</name>
    <dbReference type="NCBI Taxonomy" id="45954"/>
    <lineage>
        <taxon>Eukaryota</taxon>
        <taxon>Metazoa</taxon>
        <taxon>Spiralia</taxon>
        <taxon>Lophotrochozoa</taxon>
        <taxon>Mollusca</taxon>
        <taxon>Bivalvia</taxon>
        <taxon>Autobranchia</taxon>
        <taxon>Heteroconchia</taxon>
        <taxon>Euheterodonta</taxon>
        <taxon>Imparidentia</taxon>
        <taxon>Neoheterodontei</taxon>
        <taxon>Myida</taxon>
        <taxon>Dreissenoidea</taxon>
        <taxon>Dreissenidae</taxon>
        <taxon>Dreissena</taxon>
    </lineage>
</organism>
<accession>A0A9D4KKX0</accession>